<keyword evidence="1" id="KW-0175">Coiled coil</keyword>
<organism evidence="4">
    <name type="scientific">Taylorella asinigenitalis 14/45</name>
    <dbReference type="NCBI Taxonomy" id="1091495"/>
    <lineage>
        <taxon>Bacteria</taxon>
        <taxon>Pseudomonadati</taxon>
        <taxon>Pseudomonadota</taxon>
        <taxon>Betaproteobacteria</taxon>
        <taxon>Burkholderiales</taxon>
        <taxon>Alcaligenaceae</taxon>
        <taxon>Taylorella</taxon>
    </lineage>
</organism>
<proteinExistence type="predicted"/>
<sequence length="516" mass="58187">MKLNFQTVFVISSFIFGMQSNATAAWDAKFFDPKPSDDTVFLPMPCDGSMAFRIVHTDTKKPLEDKPIILGDDSSEQGFSEHATPNYISGSFPDKGGDRYFLMGKYEVSQLQYDSIMKGIDGECPKANMKGRLPATNISWFEAVHFTKRYSEWLLANHPDKLPKDDGTSGFVRLPTNTEWEYAARGANNVSESEFREKVYPHQESLQKTVWFAGSSSSNGKLQLGGLLDPNPVGLHDILGNASEYVLDSFRMNKLDRYHGQSGGITIRGGSFLTPQEQISSAFRVEAPYYNSSGTAYSSKEVGFRVAVVTPIVTSNKRVQELNNEWQKLGKESKNGDSKIVDNLTDITKALNDEKQKAELKKLEDALRASNQAKDEQRNSAVQSNIQLGAFLCANSSDLQSAYDEKKARYETLCQPGDTTFEQECPDLKVIAEEGLRARDFVVRYYADNLVATATNYPYDLIESQIEPVISKMQKRRRSNLNEYVNVYWKHLSTFYKDGKVKRDEWLKNCTDIKSQ</sequence>
<dbReference type="RefSeq" id="WP_015551279.1">
    <property type="nucleotide sequence ID" value="NC_021033.1"/>
</dbReference>
<feature type="chain" id="PRO_5003710751" description="Sulfatase-modifying factor enzyme-like domain-containing protein" evidence="2">
    <location>
        <begin position="25"/>
        <end position="516"/>
    </location>
</feature>
<dbReference type="InterPro" id="IPR016187">
    <property type="entry name" value="CTDL_fold"/>
</dbReference>
<dbReference type="HOGENOM" id="CLU_023180_0_0_4"/>
<reference evidence="4" key="1">
    <citation type="journal article" date="2012" name="Vet. Microbiol.">
        <title>Comparative genomic analyses of the Taylorellae.</title>
        <authorList>
            <person name="Hauser H."/>
            <person name="Richter D.C."/>
            <person name="van Tonder A."/>
            <person name="Clark L."/>
            <person name="Preston A."/>
        </authorList>
    </citation>
    <scope>NUCLEOTIDE SEQUENCE</scope>
    <source>
        <strain evidence="4">14/45</strain>
    </source>
</reference>
<dbReference type="PANTHER" id="PTHR23150:SF19">
    <property type="entry name" value="FORMYLGLYCINE-GENERATING ENZYME"/>
    <property type="match status" value="1"/>
</dbReference>
<gene>
    <name evidence="4" type="ORF">KUM_0336</name>
</gene>
<evidence type="ECO:0000259" key="3">
    <source>
        <dbReference type="Pfam" id="PF03781"/>
    </source>
</evidence>
<evidence type="ECO:0000256" key="2">
    <source>
        <dbReference type="SAM" id="SignalP"/>
    </source>
</evidence>
<feature type="coiled-coil region" evidence="1">
    <location>
        <begin position="341"/>
        <end position="380"/>
    </location>
</feature>
<evidence type="ECO:0000313" key="4">
    <source>
        <dbReference type="EMBL" id="CCG19136.1"/>
    </source>
</evidence>
<dbReference type="GO" id="GO:0120147">
    <property type="term" value="F:formylglycine-generating oxidase activity"/>
    <property type="evidence" value="ECO:0007669"/>
    <property type="project" value="TreeGrafter"/>
</dbReference>
<dbReference type="SUPFAM" id="SSF56436">
    <property type="entry name" value="C-type lectin-like"/>
    <property type="match status" value="1"/>
</dbReference>
<dbReference type="InterPro" id="IPR005532">
    <property type="entry name" value="SUMF_dom"/>
</dbReference>
<dbReference type="InterPro" id="IPR042095">
    <property type="entry name" value="SUMF_sf"/>
</dbReference>
<keyword evidence="2" id="KW-0732">Signal</keyword>
<protein>
    <recommendedName>
        <fullName evidence="3">Sulfatase-modifying factor enzyme-like domain-containing protein</fullName>
    </recommendedName>
</protein>
<name>I7J0U3_9BURK</name>
<dbReference type="Pfam" id="PF03781">
    <property type="entry name" value="FGE-sulfatase"/>
    <property type="match status" value="1"/>
</dbReference>
<feature type="domain" description="Sulfatase-modifying factor enzyme-like" evidence="3">
    <location>
        <begin position="82"/>
        <end position="307"/>
    </location>
</feature>
<dbReference type="AlphaFoldDB" id="I7J0U3"/>
<dbReference type="InterPro" id="IPR051043">
    <property type="entry name" value="Sulfatase_Mod_Factor_Kinase"/>
</dbReference>
<dbReference type="PANTHER" id="PTHR23150">
    <property type="entry name" value="SULFATASE MODIFYING FACTOR 1, 2"/>
    <property type="match status" value="1"/>
</dbReference>
<evidence type="ECO:0000256" key="1">
    <source>
        <dbReference type="SAM" id="Coils"/>
    </source>
</evidence>
<dbReference type="BioCyc" id="TASI1091495:G13GE-336-MONOMER"/>
<dbReference type="EMBL" id="HE681424">
    <property type="protein sequence ID" value="CCG19136.1"/>
    <property type="molecule type" value="Genomic_DNA"/>
</dbReference>
<dbReference type="Gene3D" id="3.90.1580.10">
    <property type="entry name" value="paralog of FGE (formylglycine-generating enzyme)"/>
    <property type="match status" value="1"/>
</dbReference>
<dbReference type="KEGG" id="tat:KUM_0336"/>
<feature type="signal peptide" evidence="2">
    <location>
        <begin position="1"/>
        <end position="24"/>
    </location>
</feature>
<accession>I7J0U3</accession>